<protein>
    <recommendedName>
        <fullName evidence="3">Phage tail protein</fullName>
    </recommendedName>
</protein>
<keyword evidence="2" id="KW-1185">Reference proteome</keyword>
<accession>A0A223AR13</accession>
<reference evidence="2" key="1">
    <citation type="submission" date="2016-05" db="EMBL/GenBank/DDBJ databases">
        <authorList>
            <person name="Holder M.E."/>
            <person name="Ajami N.J."/>
            <person name="Petrosino J.F."/>
        </authorList>
    </citation>
    <scope>NUCLEOTIDE SEQUENCE [LARGE SCALE GENOMIC DNA]</scope>
    <source>
        <strain evidence="2">ATCC 700696</strain>
    </source>
</reference>
<evidence type="ECO:0008006" key="3">
    <source>
        <dbReference type="Google" id="ProtNLM"/>
    </source>
</evidence>
<dbReference type="RefSeq" id="WP_009643242.1">
    <property type="nucleotide sequence ID" value="NZ_CP016199.1"/>
</dbReference>
<evidence type="ECO:0000313" key="2">
    <source>
        <dbReference type="Proteomes" id="UP000214689"/>
    </source>
</evidence>
<dbReference type="OrthoDB" id="1654418at2"/>
<organism evidence="1 2">
    <name type="scientific">Mogibacterium pumilum</name>
    <dbReference type="NCBI Taxonomy" id="86332"/>
    <lineage>
        <taxon>Bacteria</taxon>
        <taxon>Bacillati</taxon>
        <taxon>Bacillota</taxon>
        <taxon>Clostridia</taxon>
        <taxon>Peptostreptococcales</taxon>
        <taxon>Anaerovoracaceae</taxon>
        <taxon>Mogibacterium</taxon>
    </lineage>
</organism>
<name>A0A223AR13_9FIRM</name>
<dbReference type="AlphaFoldDB" id="A0A223AR13"/>
<proteinExistence type="predicted"/>
<evidence type="ECO:0000313" key="1">
    <source>
        <dbReference type="EMBL" id="ASS37414.1"/>
    </source>
</evidence>
<gene>
    <name evidence="1" type="ORF">AXF17_02315</name>
</gene>
<dbReference type="EMBL" id="CP016199">
    <property type="protein sequence ID" value="ASS37414.1"/>
    <property type="molecule type" value="Genomic_DNA"/>
</dbReference>
<sequence length="162" mass="17718">MSNVIKRELWQTFLGIPDAGGTNFDYEAIGEDNDTLTEELNANVSKTKNVLGKNSTAVDGYSPSMSVSPYKADKGTKTFAFLKGIADGLKTHGDCETHVIDVDLFAEPESSEYPAIKKGVIVEVKSLGGNTDAFQIPYELHYTNVNEKGKFNPTTKKFTKTL</sequence>
<dbReference type="Proteomes" id="UP000214689">
    <property type="component" value="Chromosome"/>
</dbReference>